<dbReference type="InterPro" id="IPR032055">
    <property type="entry name" value="TMEM72"/>
</dbReference>
<dbReference type="Proteomes" id="UP000037510">
    <property type="component" value="Unassembled WGS sequence"/>
</dbReference>
<feature type="non-terminal residue" evidence="1">
    <location>
        <position position="74"/>
    </location>
</feature>
<evidence type="ECO:0000313" key="2">
    <source>
        <dbReference type="Proteomes" id="UP000037510"/>
    </source>
</evidence>
<dbReference type="Pfam" id="PF16054">
    <property type="entry name" value="TMEM72"/>
    <property type="match status" value="1"/>
</dbReference>
<accession>A0A0L7L2X5</accession>
<comment type="caution">
    <text evidence="1">The sequence shown here is derived from an EMBL/GenBank/DDBJ whole genome shotgun (WGS) entry which is preliminary data.</text>
</comment>
<gene>
    <name evidence="1" type="ORF">OBRU01_16289</name>
</gene>
<protein>
    <submittedName>
        <fullName evidence="1">Uncharacterized protein</fullName>
    </submittedName>
</protein>
<sequence length="74" mass="8585">MWVAALFIDLLCRRGEYTMSLRCWDFLRWSCGRARAPFYACVATALLCEEMKVLDIKTPERPRSASPKQSLLEL</sequence>
<proteinExistence type="predicted"/>
<reference evidence="1 2" key="1">
    <citation type="journal article" date="2015" name="Genome Biol. Evol.">
        <title>The genome of winter moth (Operophtera brumata) provides a genomic perspective on sexual dimorphism and phenology.</title>
        <authorList>
            <person name="Derks M.F."/>
            <person name="Smit S."/>
            <person name="Salis L."/>
            <person name="Schijlen E."/>
            <person name="Bossers A."/>
            <person name="Mateman C."/>
            <person name="Pijl A.S."/>
            <person name="de Ridder D."/>
            <person name="Groenen M.A."/>
            <person name="Visser M.E."/>
            <person name="Megens H.J."/>
        </authorList>
    </citation>
    <scope>NUCLEOTIDE SEQUENCE [LARGE SCALE GENOMIC DNA]</scope>
    <source>
        <strain evidence="1">WM2013NL</strain>
        <tissue evidence="1">Head and thorax</tissue>
    </source>
</reference>
<dbReference type="AlphaFoldDB" id="A0A0L7L2X5"/>
<keyword evidence="2" id="KW-1185">Reference proteome</keyword>
<name>A0A0L7L2X5_OPEBR</name>
<organism evidence="1 2">
    <name type="scientific">Operophtera brumata</name>
    <name type="common">Winter moth</name>
    <name type="synonym">Phalaena brumata</name>
    <dbReference type="NCBI Taxonomy" id="104452"/>
    <lineage>
        <taxon>Eukaryota</taxon>
        <taxon>Metazoa</taxon>
        <taxon>Ecdysozoa</taxon>
        <taxon>Arthropoda</taxon>
        <taxon>Hexapoda</taxon>
        <taxon>Insecta</taxon>
        <taxon>Pterygota</taxon>
        <taxon>Neoptera</taxon>
        <taxon>Endopterygota</taxon>
        <taxon>Lepidoptera</taxon>
        <taxon>Glossata</taxon>
        <taxon>Ditrysia</taxon>
        <taxon>Geometroidea</taxon>
        <taxon>Geometridae</taxon>
        <taxon>Larentiinae</taxon>
        <taxon>Operophtera</taxon>
    </lineage>
</organism>
<dbReference type="EMBL" id="JTDY01003276">
    <property type="protein sequence ID" value="KOB69822.1"/>
    <property type="molecule type" value="Genomic_DNA"/>
</dbReference>
<evidence type="ECO:0000313" key="1">
    <source>
        <dbReference type="EMBL" id="KOB69822.1"/>
    </source>
</evidence>